<dbReference type="Gene3D" id="3.30.1360.40">
    <property type="match status" value="1"/>
</dbReference>
<dbReference type="EC" id="3.5.2.9" evidence="5"/>
<evidence type="ECO:0000313" key="6">
    <source>
        <dbReference type="Proteomes" id="UP001597169"/>
    </source>
</evidence>
<keyword evidence="6" id="KW-1185">Reference proteome</keyword>
<evidence type="ECO:0000256" key="1">
    <source>
        <dbReference type="ARBA" id="ARBA00022741"/>
    </source>
</evidence>
<dbReference type="SUPFAM" id="SSF160467">
    <property type="entry name" value="PH0987 N-terminal domain-like"/>
    <property type="match status" value="1"/>
</dbReference>
<dbReference type="Pfam" id="PF02682">
    <property type="entry name" value="CT_C_D"/>
    <property type="match status" value="1"/>
</dbReference>
<reference evidence="6" key="1">
    <citation type="journal article" date="2019" name="Int. J. Syst. Evol. Microbiol.">
        <title>The Global Catalogue of Microorganisms (GCM) 10K type strain sequencing project: providing services to taxonomists for standard genome sequencing and annotation.</title>
        <authorList>
            <consortium name="The Broad Institute Genomics Platform"/>
            <consortium name="The Broad Institute Genome Sequencing Center for Infectious Disease"/>
            <person name="Wu L."/>
            <person name="Ma J."/>
        </authorList>
    </citation>
    <scope>NUCLEOTIDE SEQUENCE [LARGE SCALE GENOMIC DNA]</scope>
    <source>
        <strain evidence="6">CCUG 53519</strain>
    </source>
</reference>
<evidence type="ECO:0000259" key="4">
    <source>
        <dbReference type="SMART" id="SM00796"/>
    </source>
</evidence>
<evidence type="ECO:0000256" key="3">
    <source>
        <dbReference type="ARBA" id="ARBA00022840"/>
    </source>
</evidence>
<comment type="caution">
    <text evidence="5">The sequence shown here is derived from an EMBL/GenBank/DDBJ whole genome shotgun (WGS) entry which is preliminary data.</text>
</comment>
<dbReference type="PANTHER" id="PTHR34698">
    <property type="entry name" value="5-OXOPROLINASE SUBUNIT B"/>
    <property type="match status" value="1"/>
</dbReference>
<dbReference type="InterPro" id="IPR029000">
    <property type="entry name" value="Cyclophilin-like_dom_sf"/>
</dbReference>
<accession>A0ABW3PUG1</accession>
<dbReference type="GO" id="GO:0017168">
    <property type="term" value="F:5-oxoprolinase (ATP-hydrolyzing) activity"/>
    <property type="evidence" value="ECO:0007669"/>
    <property type="project" value="UniProtKB-EC"/>
</dbReference>
<dbReference type="RefSeq" id="WP_251582292.1">
    <property type="nucleotide sequence ID" value="NZ_JBHTKX010000001.1"/>
</dbReference>
<dbReference type="Proteomes" id="UP001597169">
    <property type="component" value="Unassembled WGS sequence"/>
</dbReference>
<evidence type="ECO:0000313" key="5">
    <source>
        <dbReference type="EMBL" id="MFD1129355.1"/>
    </source>
</evidence>
<dbReference type="InterPro" id="IPR010016">
    <property type="entry name" value="PxpB"/>
</dbReference>
<protein>
    <submittedName>
        <fullName evidence="5">5-oxoprolinase subunit PxpB</fullName>
        <ecNumber evidence="5">3.5.2.9</ecNumber>
    </submittedName>
</protein>
<dbReference type="SMART" id="SM00796">
    <property type="entry name" value="AHS1"/>
    <property type="match status" value="1"/>
</dbReference>
<gene>
    <name evidence="5" type="primary">pxpB</name>
    <name evidence="5" type="ORF">ACFQ3J_14360</name>
</gene>
<keyword evidence="1" id="KW-0547">Nucleotide-binding</keyword>
<keyword evidence="2 5" id="KW-0378">Hydrolase</keyword>
<name>A0ABW3PUG1_9BACL</name>
<dbReference type="EMBL" id="JBHTKX010000001">
    <property type="protein sequence ID" value="MFD1129355.1"/>
    <property type="molecule type" value="Genomic_DNA"/>
</dbReference>
<dbReference type="PANTHER" id="PTHR34698:SF2">
    <property type="entry name" value="5-OXOPROLINASE SUBUNIT B"/>
    <property type="match status" value="1"/>
</dbReference>
<keyword evidence="3" id="KW-0067">ATP-binding</keyword>
<evidence type="ECO:0000256" key="2">
    <source>
        <dbReference type="ARBA" id="ARBA00022801"/>
    </source>
</evidence>
<proteinExistence type="predicted"/>
<sequence>MNEDHKENQDQGHMEVKIPKLISMGDSAVLIEFDQRIDPEIHVQVRSCLIQLEAQAFPGMLECVPAYASITVHYDPIVVMRDVSGAFEMCSGCDEGLDRSAQYVSPSQRVRSYITALLGKSSQFQREEPRSITIPVWYGGEAGPDLEEVTRHTGLSAEDVIREHTTPEYTVYMIGFSPGFPYLGGMNQRIATPRRAAPRTQVPAGSVGIAGGQTGVYPQTTPGGWQIIGRTPLQLFNPLVKEPSLLQAGDRVRFQPISEKEYRSANIRSVSLFQGGGEQ</sequence>
<feature type="domain" description="Carboxyltransferase" evidence="4">
    <location>
        <begin position="19"/>
        <end position="246"/>
    </location>
</feature>
<dbReference type="SUPFAM" id="SSF50891">
    <property type="entry name" value="Cyclophilin-like"/>
    <property type="match status" value="1"/>
</dbReference>
<dbReference type="InterPro" id="IPR003833">
    <property type="entry name" value="CT_C_D"/>
</dbReference>
<dbReference type="Gene3D" id="2.40.100.10">
    <property type="entry name" value="Cyclophilin-like"/>
    <property type="match status" value="1"/>
</dbReference>
<organism evidence="5 6">
    <name type="scientific">Paenibacillus provencensis</name>
    <dbReference type="NCBI Taxonomy" id="441151"/>
    <lineage>
        <taxon>Bacteria</taxon>
        <taxon>Bacillati</taxon>
        <taxon>Bacillota</taxon>
        <taxon>Bacilli</taxon>
        <taxon>Bacillales</taxon>
        <taxon>Paenibacillaceae</taxon>
        <taxon>Paenibacillus</taxon>
    </lineage>
</organism>
<dbReference type="NCBIfam" id="TIGR00370">
    <property type="entry name" value="5-oxoprolinase subunit PxpB"/>
    <property type="match status" value="1"/>
</dbReference>